<keyword evidence="1" id="KW-0805">Transcription regulation</keyword>
<gene>
    <name evidence="6" type="ORF">HDA36_000081</name>
</gene>
<keyword evidence="3" id="KW-0804">Transcription</keyword>
<dbReference type="GO" id="GO:0000976">
    <property type="term" value="F:transcription cis-regulatory region binding"/>
    <property type="evidence" value="ECO:0007669"/>
    <property type="project" value="TreeGrafter"/>
</dbReference>
<dbReference type="InterPro" id="IPR009057">
    <property type="entry name" value="Homeodomain-like_sf"/>
</dbReference>
<sequence length="195" mass="21128">MPRAGLTTDRLVAAAADMADEAGLDAVTISALARRFGVKDASLYSHVANVRDLRTRMALLASRELADRLGEAVQGRAGKDALKAFADAYREFMLSHPGRYAAMQVRIAPEALAAAPGADADGPRRVIETTGALFRGYELSDPDLTDAVRLLRSTFHGYASLEAIGGFDHPRDVQASWERAVDALDFLLRNWSRAK</sequence>
<evidence type="ECO:0000313" key="7">
    <source>
        <dbReference type="Proteomes" id="UP000572635"/>
    </source>
</evidence>
<proteinExistence type="predicted"/>
<comment type="caution">
    <text evidence="6">The sequence shown here is derived from an EMBL/GenBank/DDBJ whole genome shotgun (WGS) entry which is preliminary data.</text>
</comment>
<dbReference type="RefSeq" id="WP_184387539.1">
    <property type="nucleotide sequence ID" value="NZ_BAAAJD010000177.1"/>
</dbReference>
<feature type="DNA-binding region" description="H-T-H motif" evidence="4">
    <location>
        <begin position="28"/>
        <end position="47"/>
    </location>
</feature>
<dbReference type="InterPro" id="IPR001647">
    <property type="entry name" value="HTH_TetR"/>
</dbReference>
<evidence type="ECO:0000256" key="1">
    <source>
        <dbReference type="ARBA" id="ARBA00023015"/>
    </source>
</evidence>
<dbReference type="GO" id="GO:0003700">
    <property type="term" value="F:DNA-binding transcription factor activity"/>
    <property type="evidence" value="ECO:0007669"/>
    <property type="project" value="TreeGrafter"/>
</dbReference>
<reference evidence="6 7" key="1">
    <citation type="submission" date="2020-08" db="EMBL/GenBank/DDBJ databases">
        <title>Sequencing the genomes of 1000 actinobacteria strains.</title>
        <authorList>
            <person name="Klenk H.-P."/>
        </authorList>
    </citation>
    <scope>NUCLEOTIDE SEQUENCE [LARGE SCALE GENOMIC DNA]</scope>
    <source>
        <strain evidence="6 7">DSM 44551</strain>
    </source>
</reference>
<dbReference type="AlphaFoldDB" id="A0A7W8QGC4"/>
<dbReference type="PROSITE" id="PS50977">
    <property type="entry name" value="HTH_TETR_2"/>
    <property type="match status" value="1"/>
</dbReference>
<dbReference type="Pfam" id="PF00440">
    <property type="entry name" value="TetR_N"/>
    <property type="match status" value="1"/>
</dbReference>
<dbReference type="SUPFAM" id="SSF48498">
    <property type="entry name" value="Tetracyclin repressor-like, C-terminal domain"/>
    <property type="match status" value="1"/>
</dbReference>
<organism evidence="6 7">
    <name type="scientific">Nocardiopsis composta</name>
    <dbReference type="NCBI Taxonomy" id="157465"/>
    <lineage>
        <taxon>Bacteria</taxon>
        <taxon>Bacillati</taxon>
        <taxon>Actinomycetota</taxon>
        <taxon>Actinomycetes</taxon>
        <taxon>Streptosporangiales</taxon>
        <taxon>Nocardiopsidaceae</taxon>
        <taxon>Nocardiopsis</taxon>
    </lineage>
</organism>
<feature type="domain" description="HTH tetR-type" evidence="5">
    <location>
        <begin position="5"/>
        <end position="65"/>
    </location>
</feature>
<dbReference type="Proteomes" id="UP000572635">
    <property type="component" value="Unassembled WGS sequence"/>
</dbReference>
<evidence type="ECO:0000256" key="4">
    <source>
        <dbReference type="PROSITE-ProRule" id="PRU00335"/>
    </source>
</evidence>
<keyword evidence="2 4" id="KW-0238">DNA-binding</keyword>
<name>A0A7W8QGC4_9ACTN</name>
<evidence type="ECO:0000313" key="6">
    <source>
        <dbReference type="EMBL" id="MBB5429997.1"/>
    </source>
</evidence>
<dbReference type="Gene3D" id="1.10.357.10">
    <property type="entry name" value="Tetracycline Repressor, domain 2"/>
    <property type="match status" value="1"/>
</dbReference>
<protein>
    <submittedName>
        <fullName evidence="6">AcrR family transcriptional regulator</fullName>
    </submittedName>
</protein>
<dbReference type="Pfam" id="PF13305">
    <property type="entry name" value="TetR_C_33"/>
    <property type="match status" value="1"/>
</dbReference>
<evidence type="ECO:0000256" key="2">
    <source>
        <dbReference type="ARBA" id="ARBA00023125"/>
    </source>
</evidence>
<keyword evidence="7" id="KW-1185">Reference proteome</keyword>
<dbReference type="Gene3D" id="1.10.10.60">
    <property type="entry name" value="Homeodomain-like"/>
    <property type="match status" value="1"/>
</dbReference>
<accession>A0A7W8QGC4</accession>
<dbReference type="InterPro" id="IPR036271">
    <property type="entry name" value="Tet_transcr_reg_TetR-rel_C_sf"/>
</dbReference>
<dbReference type="PANTHER" id="PTHR30055">
    <property type="entry name" value="HTH-TYPE TRANSCRIPTIONAL REGULATOR RUTR"/>
    <property type="match status" value="1"/>
</dbReference>
<dbReference type="EMBL" id="JACHDB010000001">
    <property type="protein sequence ID" value="MBB5429997.1"/>
    <property type="molecule type" value="Genomic_DNA"/>
</dbReference>
<dbReference type="PANTHER" id="PTHR30055:SF239">
    <property type="entry name" value="TRANSCRIPTIONAL REGULATORY PROTEIN"/>
    <property type="match status" value="1"/>
</dbReference>
<dbReference type="SUPFAM" id="SSF46689">
    <property type="entry name" value="Homeodomain-like"/>
    <property type="match status" value="1"/>
</dbReference>
<evidence type="ECO:0000259" key="5">
    <source>
        <dbReference type="PROSITE" id="PS50977"/>
    </source>
</evidence>
<dbReference type="InterPro" id="IPR025996">
    <property type="entry name" value="MT1864/Rv1816-like_C"/>
</dbReference>
<evidence type="ECO:0000256" key="3">
    <source>
        <dbReference type="ARBA" id="ARBA00023163"/>
    </source>
</evidence>
<dbReference type="InterPro" id="IPR050109">
    <property type="entry name" value="HTH-type_TetR-like_transc_reg"/>
</dbReference>